<name>A0ABP1CIJ6_9APHY</name>
<proteinExistence type="predicted"/>
<accession>A0ABP1CIJ6</accession>
<evidence type="ECO:0000313" key="4">
    <source>
        <dbReference type="Proteomes" id="UP001497453"/>
    </source>
</evidence>
<protein>
    <submittedName>
        <fullName evidence="3">Uncharacterized protein</fullName>
    </submittedName>
</protein>
<keyword evidence="2" id="KW-0472">Membrane</keyword>
<dbReference type="Gene3D" id="2.60.120.260">
    <property type="entry name" value="Galactose-binding domain-like"/>
    <property type="match status" value="1"/>
</dbReference>
<gene>
    <name evidence="3" type="ORF">GFSPODELE1_LOCUS340</name>
</gene>
<feature type="transmembrane region" description="Helical" evidence="2">
    <location>
        <begin position="239"/>
        <end position="262"/>
    </location>
</feature>
<sequence length="353" mass="37895">MTWDSIPFRPGLERIYDLTCTLEASVNLSKLIVLCAYSRGYDHHIQCAMPSTVQNAPESSSVNAERVYNTTAQIVDDTNSGIAYTTGWSQTFTGLSDFNSSYHVVQKVGEEATFVFNGTGIEVYGFPESLMNGIAIELPPDILYNIDGGASAIYHLNSSAQIKGSPFSVLTYVSPPLTQGEHTLTISCLNTTKSYFGLNYLVYTPGNMTSSGGTQVITVSALVAPTAISSNGNGVSKSAIAGGTIGGVALVALLVLATVFCYKRYREPKQFEFVQPYERNYTRHRSMPSLPAVYPFSAATVIETPRAKGAPPPVSPAALARLTSALSPERRRDIADNQSIVSDAAPPSYRSAV</sequence>
<evidence type="ECO:0000256" key="1">
    <source>
        <dbReference type="SAM" id="MobiDB-lite"/>
    </source>
</evidence>
<evidence type="ECO:0000256" key="2">
    <source>
        <dbReference type="SAM" id="Phobius"/>
    </source>
</evidence>
<feature type="region of interest" description="Disordered" evidence="1">
    <location>
        <begin position="328"/>
        <end position="353"/>
    </location>
</feature>
<evidence type="ECO:0000313" key="3">
    <source>
        <dbReference type="EMBL" id="CAL1694508.1"/>
    </source>
</evidence>
<organism evidence="3 4">
    <name type="scientific">Somion occarium</name>
    <dbReference type="NCBI Taxonomy" id="3059160"/>
    <lineage>
        <taxon>Eukaryota</taxon>
        <taxon>Fungi</taxon>
        <taxon>Dikarya</taxon>
        <taxon>Basidiomycota</taxon>
        <taxon>Agaricomycotina</taxon>
        <taxon>Agaricomycetes</taxon>
        <taxon>Polyporales</taxon>
        <taxon>Cerrenaceae</taxon>
        <taxon>Somion</taxon>
    </lineage>
</organism>
<keyword evidence="2" id="KW-1133">Transmembrane helix</keyword>
<dbReference type="Proteomes" id="UP001497453">
    <property type="component" value="Chromosome 1"/>
</dbReference>
<keyword evidence="4" id="KW-1185">Reference proteome</keyword>
<reference evidence="4" key="1">
    <citation type="submission" date="2024-04" db="EMBL/GenBank/DDBJ databases">
        <authorList>
            <person name="Shaw F."/>
            <person name="Minotto A."/>
        </authorList>
    </citation>
    <scope>NUCLEOTIDE SEQUENCE [LARGE SCALE GENOMIC DNA]</scope>
</reference>
<dbReference type="EMBL" id="OZ037944">
    <property type="protein sequence ID" value="CAL1694508.1"/>
    <property type="molecule type" value="Genomic_DNA"/>
</dbReference>
<keyword evidence="2" id="KW-0812">Transmembrane</keyword>